<evidence type="ECO:0000313" key="2">
    <source>
        <dbReference type="EMBL" id="CAF3348491.1"/>
    </source>
</evidence>
<dbReference type="EMBL" id="CAJNXB010003689">
    <property type="protein sequence ID" value="CAF3331957.1"/>
    <property type="molecule type" value="Genomic_DNA"/>
</dbReference>
<dbReference type="Proteomes" id="UP000663825">
    <property type="component" value="Unassembled WGS sequence"/>
</dbReference>
<evidence type="ECO:0000313" key="1">
    <source>
        <dbReference type="EMBL" id="CAF3331957.1"/>
    </source>
</evidence>
<gene>
    <name evidence="2" type="ORF">FME351_LOCUS4260</name>
    <name evidence="1" type="ORF">TIS948_LOCUS21432</name>
</gene>
<dbReference type="SUPFAM" id="SSF46689">
    <property type="entry name" value="Homeodomain-like"/>
    <property type="match status" value="1"/>
</dbReference>
<evidence type="ECO:0008006" key="4">
    <source>
        <dbReference type="Google" id="ProtNLM"/>
    </source>
</evidence>
<dbReference type="AlphaFoldDB" id="A0A817UD28"/>
<reference evidence="1" key="1">
    <citation type="submission" date="2021-02" db="EMBL/GenBank/DDBJ databases">
        <authorList>
            <person name="Nowell W R."/>
        </authorList>
    </citation>
    <scope>NUCLEOTIDE SEQUENCE</scope>
</reference>
<name>A0A817UD28_9BILA</name>
<dbReference type="Proteomes" id="UP000663869">
    <property type="component" value="Unassembled WGS sequence"/>
</dbReference>
<protein>
    <recommendedName>
        <fullName evidence="4">Transposase</fullName>
    </recommendedName>
</protein>
<sequence length="153" mass="17977">MECFKKEGCCYSTVYRVIQRYVQFKVTTDLPRSGRPRKLNNKQMKSIAFTVNNNSGISHRILSRRYNVDHRTIGRNLKQRTHIRPRQRIKAPKYVKDQEKRAQKYSGFLYRHISNNCFIVMDGEKYFSLSGVDIPGNSLYYTSDRSSTPANIK</sequence>
<proteinExistence type="predicted"/>
<dbReference type="InterPro" id="IPR009057">
    <property type="entry name" value="Homeodomain-like_sf"/>
</dbReference>
<dbReference type="EMBL" id="CAJNYU010000307">
    <property type="protein sequence ID" value="CAF3348491.1"/>
    <property type="molecule type" value="Genomic_DNA"/>
</dbReference>
<accession>A0A817UD28</accession>
<dbReference type="OrthoDB" id="10115764at2759"/>
<comment type="caution">
    <text evidence="1">The sequence shown here is derived from an EMBL/GenBank/DDBJ whole genome shotgun (WGS) entry which is preliminary data.</text>
</comment>
<evidence type="ECO:0000313" key="3">
    <source>
        <dbReference type="Proteomes" id="UP000663825"/>
    </source>
</evidence>
<organism evidence="1 3">
    <name type="scientific">Rotaria socialis</name>
    <dbReference type="NCBI Taxonomy" id="392032"/>
    <lineage>
        <taxon>Eukaryota</taxon>
        <taxon>Metazoa</taxon>
        <taxon>Spiralia</taxon>
        <taxon>Gnathifera</taxon>
        <taxon>Rotifera</taxon>
        <taxon>Eurotatoria</taxon>
        <taxon>Bdelloidea</taxon>
        <taxon>Philodinida</taxon>
        <taxon>Philodinidae</taxon>
        <taxon>Rotaria</taxon>
    </lineage>
</organism>